<feature type="region of interest" description="Disordered" evidence="1">
    <location>
        <begin position="1"/>
        <end position="46"/>
    </location>
</feature>
<feature type="compositionally biased region" description="Basic and acidic residues" evidence="1">
    <location>
        <begin position="1"/>
        <end position="38"/>
    </location>
</feature>
<evidence type="ECO:0000313" key="2">
    <source>
        <dbReference type="EMBL" id="KAK8574698.1"/>
    </source>
</evidence>
<gene>
    <name evidence="2" type="ORF">V6N12_062385</name>
</gene>
<proteinExistence type="predicted"/>
<dbReference type="EMBL" id="JBBPBM010000007">
    <property type="protein sequence ID" value="KAK8574698.1"/>
    <property type="molecule type" value="Genomic_DNA"/>
</dbReference>
<evidence type="ECO:0000256" key="1">
    <source>
        <dbReference type="SAM" id="MobiDB-lite"/>
    </source>
</evidence>
<dbReference type="Proteomes" id="UP001472677">
    <property type="component" value="Unassembled WGS sequence"/>
</dbReference>
<evidence type="ECO:0000313" key="3">
    <source>
        <dbReference type="Proteomes" id="UP001472677"/>
    </source>
</evidence>
<reference evidence="2 3" key="1">
    <citation type="journal article" date="2024" name="G3 (Bethesda)">
        <title>Genome assembly of Hibiscus sabdariffa L. provides insights into metabolisms of medicinal natural products.</title>
        <authorList>
            <person name="Kim T."/>
        </authorList>
    </citation>
    <scope>NUCLEOTIDE SEQUENCE [LARGE SCALE GENOMIC DNA]</scope>
    <source>
        <strain evidence="2">TK-2024</strain>
        <tissue evidence="2">Old leaves</tissue>
    </source>
</reference>
<accession>A0ABR2F8Q3</accession>
<organism evidence="2 3">
    <name type="scientific">Hibiscus sabdariffa</name>
    <name type="common">roselle</name>
    <dbReference type="NCBI Taxonomy" id="183260"/>
    <lineage>
        <taxon>Eukaryota</taxon>
        <taxon>Viridiplantae</taxon>
        <taxon>Streptophyta</taxon>
        <taxon>Embryophyta</taxon>
        <taxon>Tracheophyta</taxon>
        <taxon>Spermatophyta</taxon>
        <taxon>Magnoliopsida</taxon>
        <taxon>eudicotyledons</taxon>
        <taxon>Gunneridae</taxon>
        <taxon>Pentapetalae</taxon>
        <taxon>rosids</taxon>
        <taxon>malvids</taxon>
        <taxon>Malvales</taxon>
        <taxon>Malvaceae</taxon>
        <taxon>Malvoideae</taxon>
        <taxon>Hibiscus</taxon>
    </lineage>
</organism>
<protein>
    <submittedName>
        <fullName evidence="2">Uncharacterized protein</fullName>
    </submittedName>
</protein>
<comment type="caution">
    <text evidence="2">The sequence shown here is derived from an EMBL/GenBank/DDBJ whole genome shotgun (WGS) entry which is preliminary data.</text>
</comment>
<keyword evidence="3" id="KW-1185">Reference proteome</keyword>
<sequence length="85" mass="9958">MEKQIRQSREKNNYKQTETPKIEWKGRKQNSARREKSKPVAQSEQVEITYPRKPLSSFQPATTVFNHCLETTHQVAETTRAEPSQ</sequence>
<name>A0ABR2F8Q3_9ROSI</name>